<name>A0A6J4V8R5_9BACT</name>
<accession>A0A6J4V8R5</accession>
<dbReference type="EMBL" id="CADCWF010000268">
    <property type="protein sequence ID" value="CAA9572481.1"/>
    <property type="molecule type" value="Genomic_DNA"/>
</dbReference>
<feature type="compositionally biased region" description="Basic residues" evidence="1">
    <location>
        <begin position="116"/>
        <end position="133"/>
    </location>
</feature>
<proteinExistence type="predicted"/>
<evidence type="ECO:0000313" key="2">
    <source>
        <dbReference type="EMBL" id="CAA9572481.1"/>
    </source>
</evidence>
<organism evidence="2">
    <name type="scientific">uncultured Thermomicrobiales bacterium</name>
    <dbReference type="NCBI Taxonomy" id="1645740"/>
    <lineage>
        <taxon>Bacteria</taxon>
        <taxon>Pseudomonadati</taxon>
        <taxon>Thermomicrobiota</taxon>
        <taxon>Thermomicrobia</taxon>
        <taxon>Thermomicrobiales</taxon>
        <taxon>environmental samples</taxon>
    </lineage>
</organism>
<evidence type="ECO:0000256" key="1">
    <source>
        <dbReference type="SAM" id="MobiDB-lite"/>
    </source>
</evidence>
<feature type="compositionally biased region" description="Basic and acidic residues" evidence="1">
    <location>
        <begin position="97"/>
        <end position="107"/>
    </location>
</feature>
<feature type="non-terminal residue" evidence="2">
    <location>
        <position position="228"/>
    </location>
</feature>
<feature type="compositionally biased region" description="Basic residues" evidence="1">
    <location>
        <begin position="143"/>
        <end position="165"/>
    </location>
</feature>
<reference evidence="2" key="1">
    <citation type="submission" date="2020-02" db="EMBL/GenBank/DDBJ databases">
        <authorList>
            <person name="Meier V. D."/>
        </authorList>
    </citation>
    <scope>NUCLEOTIDE SEQUENCE</scope>
    <source>
        <strain evidence="2">AVDCRST_MAG59</strain>
    </source>
</reference>
<feature type="compositionally biased region" description="Basic residues" evidence="1">
    <location>
        <begin position="75"/>
        <end position="85"/>
    </location>
</feature>
<dbReference type="AlphaFoldDB" id="A0A6J4V8R5"/>
<protein>
    <submittedName>
        <fullName evidence="2">Uncharacterized protein</fullName>
    </submittedName>
</protein>
<gene>
    <name evidence="2" type="ORF">AVDCRST_MAG59-3688</name>
</gene>
<feature type="non-terminal residue" evidence="2">
    <location>
        <position position="1"/>
    </location>
</feature>
<feature type="region of interest" description="Disordered" evidence="1">
    <location>
        <begin position="32"/>
        <end position="209"/>
    </location>
</feature>
<sequence>GPDPTSRDAYFTPRRYGRWSCAVHPLHLRRLNPRLRVVQRGRPQPGSAPGPQRRPAVPRVSGARSVRPRPDPARSPRRRRRHGRRPPAAGAGSGPDRTGRRAPDGRRQRPAAGPAGRRRVGHRRVRRGARRFPARPPDPPGLRRQRLRPHLRRRCRQLHRRRPRGRPREPLAHQRRPRRGSQAIRGTRRPPRPLPGGRSVLVREHDRAQPAGRLRGAALLPAAAPRCL</sequence>
<feature type="compositionally biased region" description="Low complexity" evidence="1">
    <location>
        <begin position="86"/>
        <end position="96"/>
    </location>
</feature>